<dbReference type="AlphaFoldDB" id="A0A1I7XNY0"/>
<evidence type="ECO:0000313" key="1">
    <source>
        <dbReference type="Proteomes" id="UP000095283"/>
    </source>
</evidence>
<sequence>MPAGCLRGSAQPAASFAPYIYAAELAEPLSDRLLPFDSYFCGHSTYHLFILRSYQFTMNSLELDDDAFYICTEMSPRCFVVQKASRHECREVESQQ</sequence>
<name>A0A1I7XNY0_HETBA</name>
<dbReference type="Proteomes" id="UP000095283">
    <property type="component" value="Unplaced"/>
</dbReference>
<protein>
    <submittedName>
        <fullName evidence="2">Uncharacterized protein</fullName>
    </submittedName>
</protein>
<proteinExistence type="predicted"/>
<dbReference type="WBParaSite" id="Hba_19050">
    <property type="protein sequence ID" value="Hba_19050"/>
    <property type="gene ID" value="Hba_19050"/>
</dbReference>
<keyword evidence="1" id="KW-1185">Reference proteome</keyword>
<evidence type="ECO:0000313" key="2">
    <source>
        <dbReference type="WBParaSite" id="Hba_19050"/>
    </source>
</evidence>
<reference evidence="2" key="1">
    <citation type="submission" date="2016-11" db="UniProtKB">
        <authorList>
            <consortium name="WormBaseParasite"/>
        </authorList>
    </citation>
    <scope>IDENTIFICATION</scope>
</reference>
<organism evidence="1 2">
    <name type="scientific">Heterorhabditis bacteriophora</name>
    <name type="common">Entomopathogenic nematode worm</name>
    <dbReference type="NCBI Taxonomy" id="37862"/>
    <lineage>
        <taxon>Eukaryota</taxon>
        <taxon>Metazoa</taxon>
        <taxon>Ecdysozoa</taxon>
        <taxon>Nematoda</taxon>
        <taxon>Chromadorea</taxon>
        <taxon>Rhabditida</taxon>
        <taxon>Rhabditina</taxon>
        <taxon>Rhabditomorpha</taxon>
        <taxon>Strongyloidea</taxon>
        <taxon>Heterorhabditidae</taxon>
        <taxon>Heterorhabditis</taxon>
    </lineage>
</organism>
<accession>A0A1I7XNY0</accession>